<feature type="domain" description="GHMP kinase N-terminal" evidence="6">
    <location>
        <begin position="73"/>
        <end position="138"/>
    </location>
</feature>
<dbReference type="STRING" id="286727.SAMN02982917_6560"/>
<dbReference type="PANTHER" id="PTHR20861:SF6">
    <property type="entry name" value="BETA-RIBOFURANOSYLPHENOL 5'-PHOSPHATE SYNTHASE"/>
    <property type="match status" value="1"/>
</dbReference>
<dbReference type="Pfam" id="PF08544">
    <property type="entry name" value="GHMP_kinases_C"/>
    <property type="match status" value="1"/>
</dbReference>
<keyword evidence="1" id="KW-0028">Amino-acid biosynthesis</keyword>
<name>A0A1X7HLK8_9PROT</name>
<dbReference type="InterPro" id="IPR036554">
    <property type="entry name" value="GHMP_kinase_C_sf"/>
</dbReference>
<dbReference type="Gene3D" id="3.30.230.10">
    <property type="match status" value="1"/>
</dbReference>
<dbReference type="InterPro" id="IPR004422">
    <property type="entry name" value="RFAP_synthase"/>
</dbReference>
<keyword evidence="5" id="KW-0067">ATP-binding</keyword>
<dbReference type="OrthoDB" id="1492801at2"/>
<organism evidence="8 9">
    <name type="scientific">Azospirillum oryzae</name>
    <dbReference type="NCBI Taxonomy" id="286727"/>
    <lineage>
        <taxon>Bacteria</taxon>
        <taxon>Pseudomonadati</taxon>
        <taxon>Pseudomonadota</taxon>
        <taxon>Alphaproteobacteria</taxon>
        <taxon>Rhodospirillales</taxon>
        <taxon>Azospirillaceae</taxon>
        <taxon>Azospirillum</taxon>
    </lineage>
</organism>
<reference evidence="8 9" key="1">
    <citation type="submission" date="2017-04" db="EMBL/GenBank/DDBJ databases">
        <authorList>
            <person name="Afonso C.L."/>
            <person name="Miller P.J."/>
            <person name="Scott M.A."/>
            <person name="Spackman E."/>
            <person name="Goraichik I."/>
            <person name="Dimitrov K.M."/>
            <person name="Suarez D.L."/>
            <person name="Swayne D.E."/>
        </authorList>
    </citation>
    <scope>NUCLEOTIDE SEQUENCE [LARGE SCALE GENOMIC DNA]</scope>
    <source>
        <strain evidence="8 9">A2P</strain>
    </source>
</reference>
<dbReference type="EMBL" id="FXAK01000009">
    <property type="protein sequence ID" value="SMF88958.1"/>
    <property type="molecule type" value="Genomic_DNA"/>
</dbReference>
<keyword evidence="3" id="KW-0547">Nucleotide-binding</keyword>
<gene>
    <name evidence="8" type="ORF">SAMN02982917_6560</name>
</gene>
<keyword evidence="2" id="KW-0808">Transferase</keyword>
<dbReference type="InterPro" id="IPR020568">
    <property type="entry name" value="Ribosomal_Su5_D2-typ_SF"/>
</dbReference>
<sequence>MICGEQRPTVDAVRVEVPARLHLGFLDMEGGLGRRFGSLGLTLDGLGTELTLVRGDPAGDAADRPICRARGYLDRLCAASGVENRFSLRLGRTIPSHSGLGSGTQLALAVGAALSALTGRPLPPRRVASLLDRGSRSGIGVGAFEQGGVILDGGKGALDEPPPVISRMALPEAWRMLLVFDDANRGLSGTAETVAFRDLPPFPADKAAYLCRLALMVGLPALAEGDAVRFGAAVTELQSVVGDHFAPAQGGRFSSPDVAEVLRWMPSVGATGVGQSSWGPTGFAIFGDAGSAERAAEGARARWRLQANLRFVVCRGRNRGAVVETFTGRSAVAAGYETVAKKTA</sequence>
<evidence type="ECO:0000256" key="5">
    <source>
        <dbReference type="ARBA" id="ARBA00022840"/>
    </source>
</evidence>
<dbReference type="PIRSF" id="PIRSF004884">
    <property type="entry name" value="Sugar_kin_arch"/>
    <property type="match status" value="1"/>
</dbReference>
<protein>
    <submittedName>
        <fullName evidence="8">Beta-RFAP synthase</fullName>
    </submittedName>
</protein>
<evidence type="ECO:0000259" key="7">
    <source>
        <dbReference type="Pfam" id="PF08544"/>
    </source>
</evidence>
<keyword evidence="4" id="KW-0418">Kinase</keyword>
<dbReference type="AlphaFoldDB" id="A0A1X7HLK8"/>
<evidence type="ECO:0000256" key="3">
    <source>
        <dbReference type="ARBA" id="ARBA00022741"/>
    </source>
</evidence>
<accession>A0A1X7HLK8</accession>
<dbReference type="NCBIfam" id="TIGR00144">
    <property type="entry name" value="beta_RFAP_syn"/>
    <property type="match status" value="1"/>
</dbReference>
<dbReference type="RefSeq" id="WP_085091394.1">
    <property type="nucleotide sequence ID" value="NZ_FXAK01000009.1"/>
</dbReference>
<feature type="domain" description="GHMP kinase C-terminal" evidence="7">
    <location>
        <begin position="219"/>
        <end position="303"/>
    </location>
</feature>
<evidence type="ECO:0000259" key="6">
    <source>
        <dbReference type="Pfam" id="PF00288"/>
    </source>
</evidence>
<dbReference type="PANTHER" id="PTHR20861">
    <property type="entry name" value="HOMOSERINE/4-DIPHOSPHOCYTIDYL-2-C-METHYL-D-ERYTHRITOL KINASE"/>
    <property type="match status" value="1"/>
</dbReference>
<dbReference type="Proteomes" id="UP000192936">
    <property type="component" value="Unassembled WGS sequence"/>
</dbReference>
<dbReference type="SUPFAM" id="SSF54211">
    <property type="entry name" value="Ribosomal protein S5 domain 2-like"/>
    <property type="match status" value="1"/>
</dbReference>
<dbReference type="GO" id="GO:0005524">
    <property type="term" value="F:ATP binding"/>
    <property type="evidence" value="ECO:0007669"/>
    <property type="project" value="UniProtKB-KW"/>
</dbReference>
<proteinExistence type="predicted"/>
<dbReference type="GO" id="GO:0016301">
    <property type="term" value="F:kinase activity"/>
    <property type="evidence" value="ECO:0007669"/>
    <property type="project" value="UniProtKB-KW"/>
</dbReference>
<evidence type="ECO:0000256" key="4">
    <source>
        <dbReference type="ARBA" id="ARBA00022777"/>
    </source>
</evidence>
<dbReference type="Pfam" id="PF00288">
    <property type="entry name" value="GHMP_kinases_N"/>
    <property type="match status" value="1"/>
</dbReference>
<evidence type="ECO:0000256" key="1">
    <source>
        <dbReference type="ARBA" id="ARBA00022605"/>
    </source>
</evidence>
<evidence type="ECO:0000313" key="9">
    <source>
        <dbReference type="Proteomes" id="UP000192936"/>
    </source>
</evidence>
<dbReference type="Gene3D" id="3.30.70.890">
    <property type="entry name" value="GHMP kinase, C-terminal domain"/>
    <property type="match status" value="1"/>
</dbReference>
<dbReference type="InterPro" id="IPR014721">
    <property type="entry name" value="Ribsml_uS5_D2-typ_fold_subgr"/>
</dbReference>
<dbReference type="InterPro" id="IPR006204">
    <property type="entry name" value="GHMP_kinase_N_dom"/>
</dbReference>
<evidence type="ECO:0000256" key="2">
    <source>
        <dbReference type="ARBA" id="ARBA00022679"/>
    </source>
</evidence>
<dbReference type="GO" id="GO:0008652">
    <property type="term" value="P:amino acid biosynthetic process"/>
    <property type="evidence" value="ECO:0007669"/>
    <property type="project" value="UniProtKB-KW"/>
</dbReference>
<dbReference type="InterPro" id="IPR013750">
    <property type="entry name" value="GHMP_kinase_C_dom"/>
</dbReference>
<evidence type="ECO:0000313" key="8">
    <source>
        <dbReference type="EMBL" id="SMF88958.1"/>
    </source>
</evidence>